<comment type="caution">
    <text evidence="3">The sequence shown here is derived from an EMBL/GenBank/DDBJ whole genome shotgun (WGS) entry which is preliminary data.</text>
</comment>
<gene>
    <name evidence="3" type="ORF">DL764_001627</name>
</gene>
<feature type="region of interest" description="Disordered" evidence="2">
    <location>
        <begin position="113"/>
        <end position="136"/>
    </location>
</feature>
<evidence type="ECO:0000256" key="1">
    <source>
        <dbReference type="ARBA" id="ARBA00038158"/>
    </source>
</evidence>
<protein>
    <recommendedName>
        <fullName evidence="5">Methyltransferase domain-containing protein</fullName>
    </recommendedName>
</protein>
<dbReference type="EMBL" id="QJNU01000054">
    <property type="protein sequence ID" value="RYP08830.1"/>
    <property type="molecule type" value="Genomic_DNA"/>
</dbReference>
<sequence length="494" mass="55112">MDDSNSHSAVEDPAALQLNAENEATKDNISLSSSFSLSKGHEQGAEPSDTWTADFSQNSSEASPLRPVDFLNSPPSNELHVEKPCMGTPTHCQAREDPAGILPACLVGDPILRSPTEGSTFDRGMDTSSGEPGRERNNYDADVILAYQQLSTALRAAEDADAAEQANTGAIIADDASVTDAGYVSDAATTASTSITSSIWNHSFENGRRYHKFREGAYHFPNDDVEQEREDMKHSMVKMLCHHKLHFAPIGPNPQEILDIGTGTGSWAIEMGETYPSASVLGIDLSPIQPDWVPPNVRFMVDDVESPWLHPPNQFDYIHSRHTVMAIKDWESLLRRCYEHMKPGGWIELQEIYHCPMSNNHPRMPTDHPVAQYWGYVDEGLKQLGVDFRFSSGGQIADLMRQCGFAGVVERVFHVPIGTWPQNKMFKSVGVYWKTILLDGLQAIALRPLMRGLRWDRDQVETFLVSVRKAYHDNSCQMFMPLICVYGQKPLNIY</sequence>
<name>A0A4Q4TTA4_9PEZI</name>
<keyword evidence="4" id="KW-1185">Reference proteome</keyword>
<dbReference type="Proteomes" id="UP000293360">
    <property type="component" value="Unassembled WGS sequence"/>
</dbReference>
<evidence type="ECO:0000313" key="3">
    <source>
        <dbReference type="EMBL" id="RYP08830.1"/>
    </source>
</evidence>
<dbReference type="OrthoDB" id="184880at2759"/>
<dbReference type="PANTHER" id="PTHR43591">
    <property type="entry name" value="METHYLTRANSFERASE"/>
    <property type="match status" value="1"/>
</dbReference>
<reference evidence="3 4" key="1">
    <citation type="submission" date="2018-06" db="EMBL/GenBank/DDBJ databases">
        <title>Complete Genomes of Monosporascus.</title>
        <authorList>
            <person name="Robinson A.J."/>
            <person name="Natvig D.O."/>
        </authorList>
    </citation>
    <scope>NUCLEOTIDE SEQUENCE [LARGE SCALE GENOMIC DNA]</scope>
    <source>
        <strain evidence="3 4">CBS 110550</strain>
    </source>
</reference>
<dbReference type="STRING" id="155417.A0A4Q4TTA4"/>
<organism evidence="3 4">
    <name type="scientific">Monosporascus ibericus</name>
    <dbReference type="NCBI Taxonomy" id="155417"/>
    <lineage>
        <taxon>Eukaryota</taxon>
        <taxon>Fungi</taxon>
        <taxon>Dikarya</taxon>
        <taxon>Ascomycota</taxon>
        <taxon>Pezizomycotina</taxon>
        <taxon>Sordariomycetes</taxon>
        <taxon>Xylariomycetidae</taxon>
        <taxon>Xylariales</taxon>
        <taxon>Xylariales incertae sedis</taxon>
        <taxon>Monosporascus</taxon>
    </lineage>
</organism>
<evidence type="ECO:0000313" key="4">
    <source>
        <dbReference type="Proteomes" id="UP000293360"/>
    </source>
</evidence>
<dbReference type="GO" id="GO:0008168">
    <property type="term" value="F:methyltransferase activity"/>
    <property type="evidence" value="ECO:0007669"/>
    <property type="project" value="TreeGrafter"/>
</dbReference>
<dbReference type="SUPFAM" id="SSF53335">
    <property type="entry name" value="S-adenosyl-L-methionine-dependent methyltransferases"/>
    <property type="match status" value="1"/>
</dbReference>
<dbReference type="PANTHER" id="PTHR43591:SF10">
    <property type="entry name" value="ABC TRANSMEMBRANE TYPE-1 DOMAIN-CONTAINING PROTEIN-RELATED"/>
    <property type="match status" value="1"/>
</dbReference>
<evidence type="ECO:0000256" key="2">
    <source>
        <dbReference type="SAM" id="MobiDB-lite"/>
    </source>
</evidence>
<accession>A0A4Q4TTA4</accession>
<feature type="region of interest" description="Disordered" evidence="2">
    <location>
        <begin position="1"/>
        <end position="84"/>
    </location>
</feature>
<evidence type="ECO:0008006" key="5">
    <source>
        <dbReference type="Google" id="ProtNLM"/>
    </source>
</evidence>
<dbReference type="CDD" id="cd02440">
    <property type="entry name" value="AdoMet_MTases"/>
    <property type="match status" value="1"/>
</dbReference>
<dbReference type="Pfam" id="PF13489">
    <property type="entry name" value="Methyltransf_23"/>
    <property type="match status" value="1"/>
</dbReference>
<dbReference type="Gene3D" id="3.40.50.150">
    <property type="entry name" value="Vaccinia Virus protein VP39"/>
    <property type="match status" value="1"/>
</dbReference>
<proteinExistence type="inferred from homology"/>
<dbReference type="AlphaFoldDB" id="A0A4Q4TTA4"/>
<comment type="similarity">
    <text evidence="1">Belongs to the methyltransferase superfamily. LaeA methyltransferase family.</text>
</comment>
<feature type="compositionally biased region" description="Polar residues" evidence="2">
    <location>
        <begin position="49"/>
        <end position="62"/>
    </location>
</feature>
<dbReference type="InterPro" id="IPR029063">
    <property type="entry name" value="SAM-dependent_MTases_sf"/>
</dbReference>